<feature type="domain" description="Class II aldolase/adducin N-terminal" evidence="3">
    <location>
        <begin position="7"/>
        <end position="188"/>
    </location>
</feature>
<protein>
    <submittedName>
        <fullName evidence="4">L-ribulose-5-phosphate 4-epimerase UlaF</fullName>
        <ecNumber evidence="4">5.1.3.4</ecNumber>
    </submittedName>
</protein>
<dbReference type="GO" id="GO:0019323">
    <property type="term" value="P:pentose catabolic process"/>
    <property type="evidence" value="ECO:0007669"/>
    <property type="project" value="TreeGrafter"/>
</dbReference>
<dbReference type="RefSeq" id="WP_035390529.1">
    <property type="nucleotide sequence ID" value="NZ_JQKF01000026.1"/>
</dbReference>
<keyword evidence="2" id="KW-0456">Lyase</keyword>
<dbReference type="Pfam" id="PF00596">
    <property type="entry name" value="Aldolase_II"/>
    <property type="match status" value="1"/>
</dbReference>
<dbReference type="GO" id="GO:0046872">
    <property type="term" value="F:metal ion binding"/>
    <property type="evidence" value="ECO:0007669"/>
    <property type="project" value="UniProtKB-KW"/>
</dbReference>
<dbReference type="InterPro" id="IPR001303">
    <property type="entry name" value="Aldolase_II/adducin_N"/>
</dbReference>
<dbReference type="PANTHER" id="PTHR22789:SF0">
    <property type="entry name" value="3-OXO-TETRONATE 4-PHOSPHATE DECARBOXYLASE-RELATED"/>
    <property type="match status" value="1"/>
</dbReference>
<reference evidence="4 5" key="1">
    <citation type="submission" date="2015-01" db="EMBL/GenBank/DDBJ databases">
        <title>Draft genome of the acidophilic iron oxidizer Ferrimicrobium acidiphilum strain T23.</title>
        <authorList>
            <person name="Poehlein A."/>
            <person name="Eisen S."/>
            <person name="Schloemann M."/>
            <person name="Johnson B.D."/>
            <person name="Daniel R."/>
            <person name="Muehling M."/>
        </authorList>
    </citation>
    <scope>NUCLEOTIDE SEQUENCE [LARGE SCALE GENOMIC DNA]</scope>
    <source>
        <strain evidence="4 5">T23</strain>
    </source>
</reference>
<evidence type="ECO:0000313" key="5">
    <source>
        <dbReference type="Proteomes" id="UP000032336"/>
    </source>
</evidence>
<dbReference type="PANTHER" id="PTHR22789">
    <property type="entry name" value="FUCULOSE PHOSPHATE ALDOLASE"/>
    <property type="match status" value="1"/>
</dbReference>
<dbReference type="GO" id="GO:0005829">
    <property type="term" value="C:cytosol"/>
    <property type="evidence" value="ECO:0007669"/>
    <property type="project" value="TreeGrafter"/>
</dbReference>
<dbReference type="EC" id="5.1.3.4" evidence="4"/>
<evidence type="ECO:0000313" key="4">
    <source>
        <dbReference type="EMBL" id="KJE76026.1"/>
    </source>
</evidence>
<dbReference type="SMART" id="SM01007">
    <property type="entry name" value="Aldolase_II"/>
    <property type="match status" value="1"/>
</dbReference>
<comment type="caution">
    <text evidence="4">The sequence shown here is derived from an EMBL/GenBank/DDBJ whole genome shotgun (WGS) entry which is preliminary data.</text>
</comment>
<gene>
    <name evidence="4" type="primary">ulaF</name>
    <name evidence="4" type="ORF">FEAC_22200</name>
</gene>
<accession>A0A0D8FSC0</accession>
<dbReference type="InterPro" id="IPR036409">
    <property type="entry name" value="Aldolase_II/adducin_N_sf"/>
</dbReference>
<dbReference type="InterPro" id="IPR050197">
    <property type="entry name" value="Aldolase_class_II_sugar_metab"/>
</dbReference>
<dbReference type="OrthoDB" id="9786287at2"/>
<evidence type="ECO:0000256" key="1">
    <source>
        <dbReference type="ARBA" id="ARBA00022723"/>
    </source>
</evidence>
<sequence>MTKQADMIVHAAHTLFANEVMSHSGHANLSARLDDERMLLTIDGQVRNLTSERVATVALDGTVLEGELDPTNAEIIAMHTEIYKLRPAVGGIIHTHSPNLLAFAMANVVLPCRYEALLRWGQAVDVPVAPWAPRGSAKSVSAIIDQVKAHPDTNAVILGNHGVLVFASDPLATAQLLTVLEEAAEAELAAVSLGGASSLPETALEAIRESMARVR</sequence>
<evidence type="ECO:0000259" key="3">
    <source>
        <dbReference type="SMART" id="SM01007"/>
    </source>
</evidence>
<dbReference type="EMBL" id="JXUW01000023">
    <property type="protein sequence ID" value="KJE76026.1"/>
    <property type="molecule type" value="Genomic_DNA"/>
</dbReference>
<keyword evidence="1" id="KW-0479">Metal-binding</keyword>
<dbReference type="Proteomes" id="UP000032336">
    <property type="component" value="Unassembled WGS sequence"/>
</dbReference>
<name>A0A0D8FSC0_9ACTN</name>
<dbReference type="Gene3D" id="3.40.225.10">
    <property type="entry name" value="Class II aldolase/adducin N-terminal domain"/>
    <property type="match status" value="1"/>
</dbReference>
<dbReference type="GO" id="GO:0008742">
    <property type="term" value="F:L-ribulose-phosphate 4-epimerase activity"/>
    <property type="evidence" value="ECO:0007669"/>
    <property type="project" value="UniProtKB-EC"/>
</dbReference>
<keyword evidence="5" id="KW-1185">Reference proteome</keyword>
<proteinExistence type="predicted"/>
<evidence type="ECO:0000256" key="2">
    <source>
        <dbReference type="ARBA" id="ARBA00023239"/>
    </source>
</evidence>
<dbReference type="GeneID" id="78373274"/>
<dbReference type="eggNOG" id="COG0235">
    <property type="taxonomic scope" value="Bacteria"/>
</dbReference>
<organism evidence="4 5">
    <name type="scientific">Ferrimicrobium acidiphilum DSM 19497</name>
    <dbReference type="NCBI Taxonomy" id="1121877"/>
    <lineage>
        <taxon>Bacteria</taxon>
        <taxon>Bacillati</taxon>
        <taxon>Actinomycetota</taxon>
        <taxon>Acidimicrobiia</taxon>
        <taxon>Acidimicrobiales</taxon>
        <taxon>Acidimicrobiaceae</taxon>
        <taxon>Ferrimicrobium</taxon>
    </lineage>
</organism>
<dbReference type="PATRIC" id="fig|1121877.4.peg.2473"/>
<dbReference type="AlphaFoldDB" id="A0A0D8FSC0"/>
<dbReference type="STRING" id="1121877.FEAC_22200"/>
<dbReference type="SUPFAM" id="SSF53639">
    <property type="entry name" value="AraD/HMP-PK domain-like"/>
    <property type="match status" value="1"/>
</dbReference>
<dbReference type="GO" id="GO:0016832">
    <property type="term" value="F:aldehyde-lyase activity"/>
    <property type="evidence" value="ECO:0007669"/>
    <property type="project" value="TreeGrafter"/>
</dbReference>
<keyword evidence="4" id="KW-0413">Isomerase</keyword>